<dbReference type="InterPro" id="IPR041161">
    <property type="entry name" value="EGF_Tenascin"/>
</dbReference>
<feature type="compositionally biased region" description="Low complexity" evidence="11">
    <location>
        <begin position="557"/>
        <end position="637"/>
    </location>
</feature>
<feature type="region of interest" description="Disordered" evidence="11">
    <location>
        <begin position="557"/>
        <end position="643"/>
    </location>
</feature>
<dbReference type="InterPro" id="IPR001577">
    <property type="entry name" value="Peptidase_M8"/>
</dbReference>
<evidence type="ECO:0000256" key="4">
    <source>
        <dbReference type="ARBA" id="ARBA00022801"/>
    </source>
</evidence>
<feature type="binding site" evidence="10">
    <location>
        <position position="183"/>
    </location>
    <ligand>
        <name>Zn(2+)</name>
        <dbReference type="ChEBI" id="CHEBI:29105"/>
        <note>catalytic</note>
    </ligand>
</feature>
<feature type="active site" evidence="9">
    <location>
        <position position="180"/>
    </location>
</feature>
<keyword evidence="2" id="KW-0645">Protease</keyword>
<dbReference type="OMA" id="CPANCLV"/>
<evidence type="ECO:0000256" key="1">
    <source>
        <dbReference type="ARBA" id="ARBA00005860"/>
    </source>
</evidence>
<evidence type="ECO:0000259" key="13">
    <source>
        <dbReference type="Pfam" id="PF18720"/>
    </source>
</evidence>
<dbReference type="GO" id="GO:0004222">
    <property type="term" value="F:metalloendopeptidase activity"/>
    <property type="evidence" value="ECO:0007669"/>
    <property type="project" value="InterPro"/>
</dbReference>
<evidence type="ECO:0000256" key="7">
    <source>
        <dbReference type="ARBA" id="ARBA00023157"/>
    </source>
</evidence>
<reference evidence="14" key="1">
    <citation type="submission" date="2021-01" db="EMBL/GenBank/DDBJ databases">
        <authorList>
            <consortium name="Genoscope - CEA"/>
            <person name="William W."/>
        </authorList>
    </citation>
    <scope>NUCLEOTIDE SEQUENCE</scope>
</reference>
<protein>
    <recommendedName>
        <fullName evidence="13">Tenascin EGF-like domain-containing protein</fullName>
    </recommendedName>
</protein>
<feature type="binding site" evidence="10">
    <location>
        <position position="179"/>
    </location>
    <ligand>
        <name>Zn(2+)</name>
        <dbReference type="ChEBI" id="CHEBI:29105"/>
        <note>catalytic</note>
    </ligand>
</feature>
<dbReference type="PANTHER" id="PTHR10942">
    <property type="entry name" value="LEISHMANOLYSIN-LIKE PEPTIDASE"/>
    <property type="match status" value="1"/>
</dbReference>
<evidence type="ECO:0000256" key="10">
    <source>
        <dbReference type="PIRSR" id="PIRSR601577-2"/>
    </source>
</evidence>
<gene>
    <name evidence="14" type="ORF">POCTA_138.1.T0070205</name>
</gene>
<dbReference type="Proteomes" id="UP000683925">
    <property type="component" value="Unassembled WGS sequence"/>
</dbReference>
<dbReference type="GO" id="GO:0046872">
    <property type="term" value="F:metal ion binding"/>
    <property type="evidence" value="ECO:0007669"/>
    <property type="project" value="UniProtKB-KW"/>
</dbReference>
<dbReference type="GO" id="GO:0007155">
    <property type="term" value="P:cell adhesion"/>
    <property type="evidence" value="ECO:0007669"/>
    <property type="project" value="InterPro"/>
</dbReference>
<keyword evidence="15" id="KW-1185">Reference proteome</keyword>
<feature type="domain" description="Tenascin EGF-like" evidence="13">
    <location>
        <begin position="455"/>
        <end position="482"/>
    </location>
</feature>
<dbReference type="FunFam" id="3.90.132.10:FF:000001">
    <property type="entry name" value="leishmanolysin-like peptidase isoform X2"/>
    <property type="match status" value="1"/>
</dbReference>
<keyword evidence="6 10" id="KW-0482">Metalloprotease</keyword>
<evidence type="ECO:0000313" key="14">
    <source>
        <dbReference type="EMBL" id="CAD8136105.1"/>
    </source>
</evidence>
<evidence type="ECO:0000256" key="2">
    <source>
        <dbReference type="ARBA" id="ARBA00022670"/>
    </source>
</evidence>
<evidence type="ECO:0000256" key="6">
    <source>
        <dbReference type="ARBA" id="ARBA00023049"/>
    </source>
</evidence>
<name>A0A8S1S8K8_PAROT</name>
<evidence type="ECO:0000256" key="9">
    <source>
        <dbReference type="PIRSR" id="PIRSR601577-1"/>
    </source>
</evidence>
<dbReference type="FunFam" id="2.10.220.10:FF:000050">
    <property type="entry name" value="Proprotein convertase subtilisin/kexin type 5"/>
    <property type="match status" value="1"/>
</dbReference>
<dbReference type="FunFam" id="3.10.170.20:FF:000010">
    <property type="entry name" value="Uncharacterized protein"/>
    <property type="match status" value="1"/>
</dbReference>
<dbReference type="GO" id="GO:0016020">
    <property type="term" value="C:membrane"/>
    <property type="evidence" value="ECO:0007669"/>
    <property type="project" value="InterPro"/>
</dbReference>
<comment type="caution">
    <text evidence="14">The sequence shown here is derived from an EMBL/GenBank/DDBJ whole genome shotgun (WGS) entry which is preliminary data.</text>
</comment>
<dbReference type="OrthoDB" id="238768at2759"/>
<organism evidence="14 15">
    <name type="scientific">Paramecium octaurelia</name>
    <dbReference type="NCBI Taxonomy" id="43137"/>
    <lineage>
        <taxon>Eukaryota</taxon>
        <taxon>Sar</taxon>
        <taxon>Alveolata</taxon>
        <taxon>Ciliophora</taxon>
        <taxon>Intramacronucleata</taxon>
        <taxon>Oligohymenophorea</taxon>
        <taxon>Peniculida</taxon>
        <taxon>Parameciidae</taxon>
        <taxon>Paramecium</taxon>
    </lineage>
</organism>
<feature type="binding site" evidence="10">
    <location>
        <position position="253"/>
    </location>
    <ligand>
        <name>Zn(2+)</name>
        <dbReference type="ChEBI" id="CHEBI:29105"/>
        <note>catalytic</note>
    </ligand>
</feature>
<dbReference type="PANTHER" id="PTHR10942:SF0">
    <property type="entry name" value="LEISHMANOLYSIN-LIKE PEPTIDASE"/>
    <property type="match status" value="1"/>
</dbReference>
<dbReference type="EMBL" id="CAJJDP010000006">
    <property type="protein sequence ID" value="CAD8136105.1"/>
    <property type="molecule type" value="Genomic_DNA"/>
</dbReference>
<keyword evidence="5 10" id="KW-0862">Zinc</keyword>
<keyword evidence="8" id="KW-0325">Glycoprotein</keyword>
<comment type="cofactor">
    <cofactor evidence="10">
        <name>Zn(2+)</name>
        <dbReference type="ChEBI" id="CHEBI:29105"/>
    </cofactor>
    <text evidence="10">Binds 1 zinc ion per subunit.</text>
</comment>
<evidence type="ECO:0000256" key="5">
    <source>
        <dbReference type="ARBA" id="ARBA00022833"/>
    </source>
</evidence>
<keyword evidence="4" id="KW-0378">Hydrolase</keyword>
<evidence type="ECO:0000256" key="8">
    <source>
        <dbReference type="ARBA" id="ARBA00023180"/>
    </source>
</evidence>
<dbReference type="AlphaFoldDB" id="A0A8S1S8K8"/>
<evidence type="ECO:0000256" key="3">
    <source>
        <dbReference type="ARBA" id="ARBA00022723"/>
    </source>
</evidence>
<sequence>MFSFIFSFLMLACIDGESLLNYKLSEGSKRKLEESKPNITSLTWEPLRIHYEFLDNTYDPASVKFLQTVMGITTTFFQKHLLIRRSSQKITYQSSYPKSIFGFTISNELQQKEYDADLVLFVNVENSKQETYLAYCGPAVFDEVTLRPIIALVSWNIYYSKLSEMTNSLFENNVETAVHEIIHGLGFVDDFFSSYYDSVTGESYNTSNSYTVSKVIYLSTPRVTNFVQYHFNCTTLKGLQMENNGGSGTQGSHFERTLFYNEIMTGSDMTGNFLITDFTFELFQDTGFYRVAEYSPDKPLWGKNKGCDFANSQCSGGSFSEFCSVDQAKSCSFYKSGVSKCMSEQLSGSCKYQYIYSNYDCRDPDNIDYWKSSSLIQHFGSDSMCISGSVSKSTTYSDYTCIQYKCDVQNKLSLVVDGKEFDCSTAESIKLPETYYGSLNCPSNPEEFCQSVDECPNSCSSKGFCMNTECICMLGYSSKDCSVECAKYRYKGSCLDKCPDSTYVNENIKYCIGCPANCLVCSNYNKCTSCKAGYVLRGGFCDNYKLIELLTVNLSASNSTSNNTNTNSTNTTTDTNSTNTNNNSTSNPTNNSTDTSTNSTDTSSNSTDTNSNSTDTNSNSTDTNSNSTDTNQTSNSTDSEDSKITTVTKEELIYLINSFLLTLYV</sequence>
<feature type="signal peptide" evidence="12">
    <location>
        <begin position="1"/>
        <end position="16"/>
    </location>
</feature>
<accession>A0A8S1S8K8</accession>
<keyword evidence="3 10" id="KW-0479">Metal-binding</keyword>
<evidence type="ECO:0000313" key="15">
    <source>
        <dbReference type="Proteomes" id="UP000683925"/>
    </source>
</evidence>
<proteinExistence type="inferred from homology"/>
<evidence type="ECO:0000256" key="11">
    <source>
        <dbReference type="SAM" id="MobiDB-lite"/>
    </source>
</evidence>
<dbReference type="Pfam" id="PF01457">
    <property type="entry name" value="Peptidase_M8"/>
    <property type="match status" value="1"/>
</dbReference>
<evidence type="ECO:0000256" key="12">
    <source>
        <dbReference type="SAM" id="SignalP"/>
    </source>
</evidence>
<dbReference type="GO" id="GO:0006508">
    <property type="term" value="P:proteolysis"/>
    <property type="evidence" value="ECO:0007669"/>
    <property type="project" value="UniProtKB-KW"/>
</dbReference>
<comment type="similarity">
    <text evidence="1">Belongs to the peptidase M8 family.</text>
</comment>
<dbReference type="Pfam" id="PF18720">
    <property type="entry name" value="EGF_Tenascin"/>
    <property type="match status" value="1"/>
</dbReference>
<keyword evidence="7" id="KW-1015">Disulfide bond</keyword>
<feature type="chain" id="PRO_5035732496" description="Tenascin EGF-like domain-containing protein" evidence="12">
    <location>
        <begin position="17"/>
        <end position="665"/>
    </location>
</feature>
<keyword evidence="12" id="KW-0732">Signal</keyword>
<dbReference type="GO" id="GO:0005737">
    <property type="term" value="C:cytoplasm"/>
    <property type="evidence" value="ECO:0007669"/>
    <property type="project" value="TreeGrafter"/>
</dbReference>